<organism evidence="1 2">
    <name type="scientific">Perkinsus olseni</name>
    <name type="common">Perkinsus atlanticus</name>
    <dbReference type="NCBI Taxonomy" id="32597"/>
    <lineage>
        <taxon>Eukaryota</taxon>
        <taxon>Sar</taxon>
        <taxon>Alveolata</taxon>
        <taxon>Perkinsozoa</taxon>
        <taxon>Perkinsea</taxon>
        <taxon>Perkinsida</taxon>
        <taxon>Perkinsidae</taxon>
        <taxon>Perkinsus</taxon>
    </lineage>
</organism>
<dbReference type="Proteomes" id="UP000553632">
    <property type="component" value="Unassembled WGS sequence"/>
</dbReference>
<reference evidence="1 2" key="1">
    <citation type="submission" date="2020-04" db="EMBL/GenBank/DDBJ databases">
        <title>Perkinsus olseni comparative genomics.</title>
        <authorList>
            <person name="Bogema D.R."/>
        </authorList>
    </citation>
    <scope>NUCLEOTIDE SEQUENCE [LARGE SCALE GENOMIC DNA]</scope>
    <source>
        <strain evidence="1 2">ATCC PRA-207</strain>
    </source>
</reference>
<sequence>PGDQYANVNETPVADGINNANQGLVNQQRWSPTVRTNPNREAGTFFHNFILFILEHTIALVYSPDIAGALQVSCIPRPASGRLLPPAGLKEMKTVKALKKPEQGKFLGMVDKRSGLGFRLEVIRNCGRLSPIVVHHYLREHVCMDVHKSIGIGDDWPLNCDADYSNSVNVIWDRLTT</sequence>
<evidence type="ECO:0000313" key="1">
    <source>
        <dbReference type="EMBL" id="KAF4708760.1"/>
    </source>
</evidence>
<dbReference type="AlphaFoldDB" id="A0A7J6QML3"/>
<gene>
    <name evidence="1" type="ORF">FOZ63_016524</name>
</gene>
<name>A0A7J6QML3_PEROL</name>
<protein>
    <submittedName>
        <fullName evidence="1">Uncharacterized protein</fullName>
    </submittedName>
</protein>
<keyword evidence="2" id="KW-1185">Reference proteome</keyword>
<dbReference type="EMBL" id="JABANO010032329">
    <property type="protein sequence ID" value="KAF4708760.1"/>
    <property type="molecule type" value="Genomic_DNA"/>
</dbReference>
<evidence type="ECO:0000313" key="2">
    <source>
        <dbReference type="Proteomes" id="UP000553632"/>
    </source>
</evidence>
<feature type="non-terminal residue" evidence="1">
    <location>
        <position position="177"/>
    </location>
</feature>
<comment type="caution">
    <text evidence="1">The sequence shown here is derived from an EMBL/GenBank/DDBJ whole genome shotgun (WGS) entry which is preliminary data.</text>
</comment>
<feature type="non-terminal residue" evidence="1">
    <location>
        <position position="1"/>
    </location>
</feature>
<proteinExistence type="predicted"/>
<accession>A0A7J6QML3</accession>